<keyword evidence="2" id="KW-1133">Transmembrane helix</keyword>
<dbReference type="GO" id="GO:0006364">
    <property type="term" value="P:rRNA processing"/>
    <property type="evidence" value="ECO:0007669"/>
    <property type="project" value="InterPro"/>
</dbReference>
<keyword evidence="2" id="KW-0472">Membrane</keyword>
<dbReference type="Pfam" id="PF04006">
    <property type="entry name" value="Mpp10"/>
    <property type="match status" value="1"/>
</dbReference>
<evidence type="ECO:0000313" key="4">
    <source>
        <dbReference type="Proteomes" id="UP000712600"/>
    </source>
</evidence>
<proteinExistence type="predicted"/>
<dbReference type="PANTHER" id="PTHR35490:SF7">
    <property type="entry name" value="NETRIN RECEPTOR DCC"/>
    <property type="match status" value="1"/>
</dbReference>
<evidence type="ECO:0000256" key="1">
    <source>
        <dbReference type="SAM" id="MobiDB-lite"/>
    </source>
</evidence>
<feature type="compositionally biased region" description="Acidic residues" evidence="1">
    <location>
        <begin position="107"/>
        <end position="162"/>
    </location>
</feature>
<dbReference type="AlphaFoldDB" id="A0A8S9NL30"/>
<dbReference type="EMBL" id="QGKX02001621">
    <property type="protein sequence ID" value="KAF3501799.1"/>
    <property type="molecule type" value="Genomic_DNA"/>
</dbReference>
<keyword evidence="2" id="KW-0812">Transmembrane</keyword>
<dbReference type="GO" id="GO:0034457">
    <property type="term" value="C:Mpp10 complex"/>
    <property type="evidence" value="ECO:0007669"/>
    <property type="project" value="InterPro"/>
</dbReference>
<dbReference type="GO" id="GO:0005732">
    <property type="term" value="C:sno(s)RNA-containing ribonucleoprotein complex"/>
    <property type="evidence" value="ECO:0007669"/>
    <property type="project" value="InterPro"/>
</dbReference>
<sequence length="622" mass="70369">MAAVKDSGFEALEKLKSTEPPVFLAPSSISEVARAASQYLFTKLKPHNPKSPFDELLVDGFDAEQIWQQIDMQSQPLLSSLRHEVKRFAKTPKEIRKIGGLAAEASLEGDVDEMDMDDDNDVEDDDDELEAVESEGEEEEEEEDGEDEEEDEDEENEEENEGIEDKFFKIKDLEDFLEEGEAQEYGTDFKNKKGVSKGKNQILSDDDDYYDEEDEEDEDEDEEDEEFGAFAGDDNEDADNLGKARIMPTFSAAVFDTTLNDHQQTKAKTFSCLCATPKEIPLPYSPYSSPPSPYIVNHKARRPTPLLKSSFDDVEATTTSSTYSEDDTNGVLGRPVWDSTPLQGNFWGKKSASHKSNGDIGSADDDNCLAWESYLLESVRTKANKDHVPEYFYDRGQSVSFTSNSDVREDARADNSHYLSSSGGEFYDARDELSTDSGTPSSVNNVEAELRLSLLMESEKRRQAEETLEEMQVHWRRLRQQLAHVGLFLPLDPTSTQYSMNIADELRCQLEFTRFVSDSLDIELAKAEVEMEMTSELEAKKFEITQLSNRLHYSETVNQEMSQRNQEAIEDARREKKKKRKRRQRWIWGSIAVSITLGGAVLAYPTANSLTDVAQPRPSPIK</sequence>
<protein>
    <submittedName>
        <fullName evidence="3">Uncharacterized protein</fullName>
    </submittedName>
</protein>
<feature type="transmembrane region" description="Helical" evidence="2">
    <location>
        <begin position="586"/>
        <end position="607"/>
    </location>
</feature>
<dbReference type="InterPro" id="IPR012173">
    <property type="entry name" value="Mpp10"/>
</dbReference>
<reference evidence="3" key="1">
    <citation type="submission" date="2019-12" db="EMBL/GenBank/DDBJ databases">
        <title>Genome sequencing and annotation of Brassica cretica.</title>
        <authorList>
            <person name="Studholme D.J."/>
            <person name="Sarris P."/>
        </authorList>
    </citation>
    <scope>NUCLEOTIDE SEQUENCE</scope>
    <source>
        <strain evidence="3">PFS-109/04</strain>
        <tissue evidence="3">Leaf</tissue>
    </source>
</reference>
<name>A0A8S9NL30_BRACR</name>
<feature type="compositionally biased region" description="Basic and acidic residues" evidence="1">
    <location>
        <begin position="163"/>
        <end position="174"/>
    </location>
</feature>
<gene>
    <name evidence="3" type="ORF">F2Q69_00040278</name>
</gene>
<dbReference type="Proteomes" id="UP000712600">
    <property type="component" value="Unassembled WGS sequence"/>
</dbReference>
<feature type="compositionally biased region" description="Acidic residues" evidence="1">
    <location>
        <begin position="204"/>
        <end position="239"/>
    </location>
</feature>
<accession>A0A8S9NL30</accession>
<organism evidence="3 4">
    <name type="scientific">Brassica cretica</name>
    <name type="common">Mustard</name>
    <dbReference type="NCBI Taxonomy" id="69181"/>
    <lineage>
        <taxon>Eukaryota</taxon>
        <taxon>Viridiplantae</taxon>
        <taxon>Streptophyta</taxon>
        <taxon>Embryophyta</taxon>
        <taxon>Tracheophyta</taxon>
        <taxon>Spermatophyta</taxon>
        <taxon>Magnoliopsida</taxon>
        <taxon>eudicotyledons</taxon>
        <taxon>Gunneridae</taxon>
        <taxon>Pentapetalae</taxon>
        <taxon>rosids</taxon>
        <taxon>malvids</taxon>
        <taxon>Brassicales</taxon>
        <taxon>Brassicaceae</taxon>
        <taxon>Brassiceae</taxon>
        <taxon>Brassica</taxon>
    </lineage>
</organism>
<feature type="compositionally biased region" description="Polar residues" evidence="1">
    <location>
        <begin position="557"/>
        <end position="566"/>
    </location>
</feature>
<feature type="region of interest" description="Disordered" evidence="1">
    <location>
        <begin position="100"/>
        <end position="242"/>
    </location>
</feature>
<evidence type="ECO:0000256" key="2">
    <source>
        <dbReference type="SAM" id="Phobius"/>
    </source>
</evidence>
<evidence type="ECO:0000313" key="3">
    <source>
        <dbReference type="EMBL" id="KAF3501799.1"/>
    </source>
</evidence>
<comment type="caution">
    <text evidence="3">The sequence shown here is derived from an EMBL/GenBank/DDBJ whole genome shotgun (WGS) entry which is preliminary data.</text>
</comment>
<dbReference type="PANTHER" id="PTHR35490">
    <property type="entry name" value="BACTERIOPHAGE N4 ADSORPTION B PROTEIN"/>
    <property type="match status" value="1"/>
</dbReference>
<feature type="region of interest" description="Disordered" evidence="1">
    <location>
        <begin position="557"/>
        <end position="576"/>
    </location>
</feature>